<accession>A0A1W1D1U7</accession>
<feature type="domain" description="Methyl-accepting transducer" evidence="4">
    <location>
        <begin position="386"/>
        <end position="643"/>
    </location>
</feature>
<dbReference type="InterPro" id="IPR003660">
    <property type="entry name" value="HAMP_dom"/>
</dbReference>
<proteinExistence type="inferred from homology"/>
<evidence type="ECO:0000259" key="4">
    <source>
        <dbReference type="PROSITE" id="PS50111"/>
    </source>
</evidence>
<organism evidence="6">
    <name type="scientific">hydrothermal vent metagenome</name>
    <dbReference type="NCBI Taxonomy" id="652676"/>
    <lineage>
        <taxon>unclassified sequences</taxon>
        <taxon>metagenomes</taxon>
        <taxon>ecological metagenomes</taxon>
    </lineage>
</organism>
<evidence type="ECO:0000313" key="6">
    <source>
        <dbReference type="EMBL" id="SFV74534.1"/>
    </source>
</evidence>
<dbReference type="PANTHER" id="PTHR32089">
    <property type="entry name" value="METHYL-ACCEPTING CHEMOTAXIS PROTEIN MCPB"/>
    <property type="match status" value="1"/>
</dbReference>
<dbReference type="Pfam" id="PF08376">
    <property type="entry name" value="NIT"/>
    <property type="match status" value="1"/>
</dbReference>
<evidence type="ECO:0000256" key="1">
    <source>
        <dbReference type="ARBA" id="ARBA00023224"/>
    </source>
</evidence>
<keyword evidence="3" id="KW-0472">Membrane</keyword>
<feature type="transmembrane region" description="Helical" evidence="3">
    <location>
        <begin position="304"/>
        <end position="326"/>
    </location>
</feature>
<sequence length="658" mass="73088">MTIKYKLNLILGLVVAFSIVVLTLTITNAYEQKSNLQKVEKLNLLSQRLSLFIHETQKERGASAGFVGSKGRKFITILPKQRDLTDKEYAYLQDYLQTLHLDEFSKELQTKIAILRLDVSKLKQIRSQINHLRIPLKDVVAYYTNMNKNILDIVALTAKLATEDRLVKALDSYTNFLKAKERAGIERAVLSGTFAVGKFGEGMFAKWITLVAEQNAFLDAFKAMASQDVKKLYKDTMNSPIVTKVNHMRAIAKEKAMTGNFGVDSVEWFNTITQKINLLKKIDDAISQKNALLLQDIASHSKTVALVTIVSYIIFTVAIFIIILLISKGVNKNVTESLEKIQCISQSLDLTCDIVVDGKDEISQISLALQQMIGSFKDTIYHVTEVSSTLSREGETLHSVVENLASNSKTSQEKINEMNSLVSDIGTKLDVIEESTVVVTEDLHKTFMVLDDFIEQLNNVVGNIEGGVDHQEELVGKVTALTEQASNIKDVLNIIADIADQTNLLALNAAIEAARAGEHGRGFAVVADEVRKLAERTQSSLSEIGANINLITQSITEIAEETNTTSQNMQDISNATQEVISLSQHTKENLTTTQERSTDVMHQSTYIATRTKDLIENMNHIVTLSSQNTHLGEEVENVTTKLSNATETLDKELNKFTV</sequence>
<dbReference type="Pfam" id="PF00015">
    <property type="entry name" value="MCPsignal"/>
    <property type="match status" value="1"/>
</dbReference>
<dbReference type="SMART" id="SM00283">
    <property type="entry name" value="MA"/>
    <property type="match status" value="1"/>
</dbReference>
<dbReference type="SUPFAM" id="SSF58104">
    <property type="entry name" value="Methyl-accepting chemotaxis protein (MCP) signaling domain"/>
    <property type="match status" value="1"/>
</dbReference>
<dbReference type="InterPro" id="IPR004089">
    <property type="entry name" value="MCPsignal_dom"/>
</dbReference>
<evidence type="ECO:0000256" key="2">
    <source>
        <dbReference type="ARBA" id="ARBA00029447"/>
    </source>
</evidence>
<keyword evidence="1" id="KW-0807">Transducer</keyword>
<dbReference type="Gene3D" id="1.10.287.950">
    <property type="entry name" value="Methyl-accepting chemotaxis protein"/>
    <property type="match status" value="1"/>
</dbReference>
<dbReference type="PROSITE" id="PS50885">
    <property type="entry name" value="HAMP"/>
    <property type="match status" value="1"/>
</dbReference>
<evidence type="ECO:0000259" key="5">
    <source>
        <dbReference type="PROSITE" id="PS50885"/>
    </source>
</evidence>
<feature type="domain" description="HAMP" evidence="5">
    <location>
        <begin position="332"/>
        <end position="381"/>
    </location>
</feature>
<evidence type="ECO:0000256" key="3">
    <source>
        <dbReference type="SAM" id="Phobius"/>
    </source>
</evidence>
<dbReference type="EMBL" id="FPHP01000002">
    <property type="protein sequence ID" value="SFV74534.1"/>
    <property type="molecule type" value="Genomic_DNA"/>
</dbReference>
<gene>
    <name evidence="6" type="ORF">MNB_SM-3-423</name>
</gene>
<dbReference type="PANTHER" id="PTHR32089:SF112">
    <property type="entry name" value="LYSOZYME-LIKE PROTEIN-RELATED"/>
    <property type="match status" value="1"/>
</dbReference>
<comment type="similarity">
    <text evidence="2">Belongs to the methyl-accepting chemotaxis (MCP) protein family.</text>
</comment>
<dbReference type="GO" id="GO:0016020">
    <property type="term" value="C:membrane"/>
    <property type="evidence" value="ECO:0007669"/>
    <property type="project" value="InterPro"/>
</dbReference>
<dbReference type="PROSITE" id="PS50111">
    <property type="entry name" value="CHEMOTAXIS_TRANSDUC_2"/>
    <property type="match status" value="1"/>
</dbReference>
<dbReference type="AlphaFoldDB" id="A0A1W1D1U7"/>
<protein>
    <submittedName>
        <fullName evidence="6">Methyl-accepting chemotaxis protein</fullName>
    </submittedName>
</protein>
<keyword evidence="3" id="KW-1133">Transmembrane helix</keyword>
<reference evidence="6" key="1">
    <citation type="submission" date="2016-10" db="EMBL/GenBank/DDBJ databases">
        <authorList>
            <person name="de Groot N.N."/>
        </authorList>
    </citation>
    <scope>NUCLEOTIDE SEQUENCE</scope>
</reference>
<keyword evidence="3" id="KW-0812">Transmembrane</keyword>
<name>A0A1W1D1U7_9ZZZZ</name>
<dbReference type="GO" id="GO:0007165">
    <property type="term" value="P:signal transduction"/>
    <property type="evidence" value="ECO:0007669"/>
    <property type="project" value="UniProtKB-KW"/>
</dbReference>
<dbReference type="InterPro" id="IPR013587">
    <property type="entry name" value="Nitrate/nitrite_sensing"/>
</dbReference>